<dbReference type="InterPro" id="IPR018311">
    <property type="entry name" value="Autoind_synth_CS"/>
</dbReference>
<dbReference type="EMBL" id="WHJG01000011">
    <property type="protein sequence ID" value="NHZ80141.1"/>
    <property type="molecule type" value="Genomic_DNA"/>
</dbReference>
<name>A0ABX0NA76_9BURK</name>
<dbReference type="EC" id="2.3.1.184" evidence="1"/>
<evidence type="ECO:0000256" key="7">
    <source>
        <dbReference type="PROSITE-ProRule" id="PRU00533"/>
    </source>
</evidence>
<comment type="similarity">
    <text evidence="7">Belongs to the autoinducer synthase family.</text>
</comment>
<dbReference type="PANTHER" id="PTHR39322">
    <property type="entry name" value="ACYL-HOMOSERINE-LACTONE SYNTHASE"/>
    <property type="match status" value="1"/>
</dbReference>
<dbReference type="InterPro" id="IPR001690">
    <property type="entry name" value="Autoind_synthase"/>
</dbReference>
<gene>
    <name evidence="8" type="ORF">F2P44_12760</name>
</gene>
<reference evidence="8 9" key="1">
    <citation type="submission" date="2019-10" db="EMBL/GenBank/DDBJ databases">
        <title>Taxonomy of Antarctic Massilia spp.: description of Massilia rubra sp. nov., Massilia aquatica sp. nov., Massilia mucilaginosa sp. nov., Massilia frigida sp. nov. isolated from streams, lakes and regoliths.</title>
        <authorList>
            <person name="Holochova P."/>
            <person name="Sedlacek I."/>
            <person name="Kralova S."/>
            <person name="Maslanova I."/>
            <person name="Busse H.-J."/>
            <person name="Stankova E."/>
            <person name="Vrbovska V."/>
            <person name="Kovarovic V."/>
            <person name="Bartak M."/>
            <person name="Svec P."/>
            <person name="Pantucek R."/>
        </authorList>
    </citation>
    <scope>NUCLEOTIDE SEQUENCE [LARGE SCALE GENOMIC DNA]</scope>
    <source>
        <strain evidence="8 9">CCM 8695</strain>
    </source>
</reference>
<keyword evidence="3" id="KW-0808">Transferase</keyword>
<dbReference type="PROSITE" id="PS51187">
    <property type="entry name" value="AUTOINDUCER_SYNTH_2"/>
    <property type="match status" value="1"/>
</dbReference>
<evidence type="ECO:0000256" key="5">
    <source>
        <dbReference type="ARBA" id="ARBA00022929"/>
    </source>
</evidence>
<dbReference type="PANTHER" id="PTHR39322:SF1">
    <property type="entry name" value="ISOVALERYL-HOMOSERINE LACTONE SYNTHASE"/>
    <property type="match status" value="1"/>
</dbReference>
<dbReference type="SUPFAM" id="SSF55729">
    <property type="entry name" value="Acyl-CoA N-acyltransferases (Nat)"/>
    <property type="match status" value="1"/>
</dbReference>
<dbReference type="PROSITE" id="PS00949">
    <property type="entry name" value="AUTOINDUCER_SYNTH_1"/>
    <property type="match status" value="1"/>
</dbReference>
<evidence type="ECO:0000256" key="3">
    <source>
        <dbReference type="ARBA" id="ARBA00022679"/>
    </source>
</evidence>
<evidence type="ECO:0000256" key="2">
    <source>
        <dbReference type="ARBA" id="ARBA00022654"/>
    </source>
</evidence>
<keyword evidence="5 7" id="KW-0071">Autoinducer synthesis</keyword>
<evidence type="ECO:0000313" key="8">
    <source>
        <dbReference type="EMBL" id="NHZ80141.1"/>
    </source>
</evidence>
<organism evidence="8 9">
    <name type="scientific">Massilia frigida</name>
    <dbReference type="NCBI Taxonomy" id="2609281"/>
    <lineage>
        <taxon>Bacteria</taxon>
        <taxon>Pseudomonadati</taxon>
        <taxon>Pseudomonadota</taxon>
        <taxon>Betaproteobacteria</taxon>
        <taxon>Burkholderiales</taxon>
        <taxon>Oxalobacteraceae</taxon>
        <taxon>Telluria group</taxon>
        <taxon>Massilia</taxon>
    </lineage>
</organism>
<keyword evidence="2 7" id="KW-0673">Quorum sensing</keyword>
<evidence type="ECO:0000313" key="9">
    <source>
        <dbReference type="Proteomes" id="UP000621455"/>
    </source>
</evidence>
<evidence type="ECO:0000256" key="6">
    <source>
        <dbReference type="ARBA" id="ARBA00048576"/>
    </source>
</evidence>
<dbReference type="InterPro" id="IPR016181">
    <property type="entry name" value="Acyl_CoA_acyltransferase"/>
</dbReference>
<comment type="catalytic activity">
    <reaction evidence="6">
        <text>a fatty acyl-[ACP] + S-adenosyl-L-methionine = an N-acyl-L-homoserine lactone + S-methyl-5'-thioadenosine + holo-[ACP] + H(+)</text>
        <dbReference type="Rhea" id="RHEA:10096"/>
        <dbReference type="Rhea" id="RHEA-COMP:9685"/>
        <dbReference type="Rhea" id="RHEA-COMP:14125"/>
        <dbReference type="ChEBI" id="CHEBI:15378"/>
        <dbReference type="ChEBI" id="CHEBI:17509"/>
        <dbReference type="ChEBI" id="CHEBI:55474"/>
        <dbReference type="ChEBI" id="CHEBI:59789"/>
        <dbReference type="ChEBI" id="CHEBI:64479"/>
        <dbReference type="ChEBI" id="CHEBI:138651"/>
        <dbReference type="EC" id="2.3.1.184"/>
    </reaction>
</comment>
<keyword evidence="9" id="KW-1185">Reference proteome</keyword>
<accession>A0ABX0NA76</accession>
<protein>
    <recommendedName>
        <fullName evidence="1">acyl-homoserine-lactone synthase</fullName>
        <ecNumber evidence="1">2.3.1.184</ecNumber>
    </recommendedName>
</protein>
<comment type="caution">
    <text evidence="8">The sequence shown here is derived from an EMBL/GenBank/DDBJ whole genome shotgun (WGS) entry which is preliminary data.</text>
</comment>
<sequence length="158" mass="17641">MESRAPVMPASSEKSFCNWLRGAMNTIYAKASQLRLIDLNQISSFRDSVFIERLNWILSDAGAELEVDQFDRQSTYDVCVPDTSATGGYARLRPTAEPYFLSEVFLVRMGGALISMSSAVWKLSRFRAVDLHSPSKHRQLADFLRFGAGSVVPPCNAR</sequence>
<keyword evidence="4" id="KW-0949">S-adenosyl-L-methionine</keyword>
<dbReference type="Pfam" id="PF00765">
    <property type="entry name" value="Autoind_synth"/>
    <property type="match status" value="1"/>
</dbReference>
<evidence type="ECO:0000256" key="4">
    <source>
        <dbReference type="ARBA" id="ARBA00022691"/>
    </source>
</evidence>
<proteinExistence type="inferred from homology"/>
<dbReference type="Proteomes" id="UP000621455">
    <property type="component" value="Unassembled WGS sequence"/>
</dbReference>
<dbReference type="Gene3D" id="3.40.630.30">
    <property type="match status" value="1"/>
</dbReference>
<evidence type="ECO:0000256" key="1">
    <source>
        <dbReference type="ARBA" id="ARBA00012340"/>
    </source>
</evidence>